<evidence type="ECO:0000313" key="2">
    <source>
        <dbReference type="Proteomes" id="UP001497535"/>
    </source>
</evidence>
<sequence length="321" mass="37847">MLADLNDFVYKEVLGGDPTRKSLFILLEKGEEQAVLICNKEAFEEDNNLIPKWLKSAKLHLLTENDKYGNYEMALDPELNCNATNAAIPANESRWIMRDAFCGRRWKTMLKTTIIYPANAFDIQKYRRQEFFILNETPEDYKNITCNYLVETKQLENLKWVYNFLDKKSEEERIIYENPDKHEGFILAPDLKWNGTNLDELYLLAVAHRRDLHSIRDLTPNELPLLENIRNECAKTIEEKYGLKKNQLKMYFHYQPTFYHLHVHIVHIKYEAPGLSCTSVLLDTVIENLKIYSDFYAKATLPFFRKENDPLYKKFVEAGRV</sequence>
<organism evidence="1 2">
    <name type="scientific">Meloidogyne enterolobii</name>
    <name type="common">Root-knot nematode worm</name>
    <name type="synonym">Meloidogyne mayaguensis</name>
    <dbReference type="NCBI Taxonomy" id="390850"/>
    <lineage>
        <taxon>Eukaryota</taxon>
        <taxon>Metazoa</taxon>
        <taxon>Ecdysozoa</taxon>
        <taxon>Nematoda</taxon>
        <taxon>Chromadorea</taxon>
        <taxon>Rhabditida</taxon>
        <taxon>Tylenchina</taxon>
        <taxon>Tylenchomorpha</taxon>
        <taxon>Tylenchoidea</taxon>
        <taxon>Meloidogynidae</taxon>
        <taxon>Meloidogyninae</taxon>
        <taxon>Meloidogyne</taxon>
    </lineage>
</organism>
<dbReference type="Proteomes" id="UP001497535">
    <property type="component" value="Unassembled WGS sequence"/>
</dbReference>
<accession>A0ACB1AFC9</accession>
<gene>
    <name evidence="1" type="ORF">MENTE1834_LOCUS37740</name>
</gene>
<proteinExistence type="predicted"/>
<keyword evidence="2" id="KW-1185">Reference proteome</keyword>
<comment type="caution">
    <text evidence="1">The sequence shown here is derived from an EMBL/GenBank/DDBJ whole genome shotgun (WGS) entry which is preliminary data.</text>
</comment>
<dbReference type="EMBL" id="CAVMJV010000080">
    <property type="protein sequence ID" value="CAK5089979.1"/>
    <property type="molecule type" value="Genomic_DNA"/>
</dbReference>
<protein>
    <submittedName>
        <fullName evidence="1">Uncharacterized protein</fullName>
    </submittedName>
</protein>
<evidence type="ECO:0000313" key="1">
    <source>
        <dbReference type="EMBL" id="CAK5089979.1"/>
    </source>
</evidence>
<reference evidence="1" key="1">
    <citation type="submission" date="2023-11" db="EMBL/GenBank/DDBJ databases">
        <authorList>
            <person name="Poullet M."/>
        </authorList>
    </citation>
    <scope>NUCLEOTIDE SEQUENCE</scope>
    <source>
        <strain evidence="1">E1834</strain>
    </source>
</reference>
<name>A0ACB1AFC9_MELEN</name>